<evidence type="ECO:0000313" key="3">
    <source>
        <dbReference type="Proteomes" id="UP000784294"/>
    </source>
</evidence>
<sequence length="215" mass="22261">MLELADRERLAKAAAEEAERELRKQRLASIMSRVKPNTSQANLTLNSGASSTSSLIAPVLPFTTTVESAAINPVATDIGIDPMMLASEKATYLGDSSLIPTPATTPTATNSIQAFSTGHFAEAEVVPIEECKSNLSGQPAKSEVSLEDEGISSMIATTPATSTSAAGRSTDAWGSDSGAASVQEFGGLGYSQDIAHPGKAAVTVDWVSKISPLAY</sequence>
<evidence type="ECO:0000313" key="2">
    <source>
        <dbReference type="EMBL" id="VEL13373.1"/>
    </source>
</evidence>
<dbReference type="AlphaFoldDB" id="A0A448WJN2"/>
<dbReference type="EMBL" id="CAAALY010017587">
    <property type="protein sequence ID" value="VEL13373.1"/>
    <property type="molecule type" value="Genomic_DNA"/>
</dbReference>
<proteinExistence type="predicted"/>
<gene>
    <name evidence="2" type="ORF">PXEA_LOCUS6813</name>
</gene>
<keyword evidence="3" id="KW-1185">Reference proteome</keyword>
<dbReference type="Proteomes" id="UP000784294">
    <property type="component" value="Unassembled WGS sequence"/>
</dbReference>
<feature type="coiled-coil region" evidence="1">
    <location>
        <begin position="1"/>
        <end position="28"/>
    </location>
</feature>
<protein>
    <submittedName>
        <fullName evidence="2">Uncharacterized protein</fullName>
    </submittedName>
</protein>
<keyword evidence="1" id="KW-0175">Coiled coil</keyword>
<reference evidence="2" key="1">
    <citation type="submission" date="2018-11" db="EMBL/GenBank/DDBJ databases">
        <authorList>
            <consortium name="Pathogen Informatics"/>
        </authorList>
    </citation>
    <scope>NUCLEOTIDE SEQUENCE</scope>
</reference>
<name>A0A448WJN2_9PLAT</name>
<organism evidence="2 3">
    <name type="scientific">Protopolystoma xenopodis</name>
    <dbReference type="NCBI Taxonomy" id="117903"/>
    <lineage>
        <taxon>Eukaryota</taxon>
        <taxon>Metazoa</taxon>
        <taxon>Spiralia</taxon>
        <taxon>Lophotrochozoa</taxon>
        <taxon>Platyhelminthes</taxon>
        <taxon>Monogenea</taxon>
        <taxon>Polyopisthocotylea</taxon>
        <taxon>Polystomatidea</taxon>
        <taxon>Polystomatidae</taxon>
        <taxon>Protopolystoma</taxon>
    </lineage>
</organism>
<accession>A0A448WJN2</accession>
<evidence type="ECO:0000256" key="1">
    <source>
        <dbReference type="SAM" id="Coils"/>
    </source>
</evidence>
<comment type="caution">
    <text evidence="2">The sequence shown here is derived from an EMBL/GenBank/DDBJ whole genome shotgun (WGS) entry which is preliminary data.</text>
</comment>